<accession>A0AAV8T1E6</accession>
<feature type="domain" description="Reverse transcriptase zinc-binding" evidence="2">
    <location>
        <begin position="282"/>
        <end position="360"/>
    </location>
</feature>
<dbReference type="Proteomes" id="UP001159364">
    <property type="component" value="Linkage Group LG07"/>
</dbReference>
<evidence type="ECO:0000256" key="1">
    <source>
        <dbReference type="SAM" id="Phobius"/>
    </source>
</evidence>
<dbReference type="Pfam" id="PF13966">
    <property type="entry name" value="zf-RVT"/>
    <property type="match status" value="1"/>
</dbReference>
<name>A0AAV8T1E6_9ROSI</name>
<sequence length="660" mass="77159">MDTFSHWSGLRVNSHKSALFISSDVPNREELCRVVEFPLHSFPFKYLGVPITSGKPRYADFLPLIENLKGRINAWQNRFLSYAARVSLIISVLNNMSVHLAALVVVPKRVTKEMERILKAFLWTGKHAECKGGKVKWSELVLPRENGGLGILSFTLLQRMYRLQGQSLWALPVRHSYSWFFRSLLSLRPLIYPVLWHRIGNGENTFFWFDNWHVNSPLWDQVELLGVWNWIPMVASVSWVVGEGDRLISRRFGHLLDNILGGLTLSCSPDLMRWAAASDGNFSTASARSLGREVGAKVPWAVVVWRQVLCPKYAFFLWLAIKNRLRTKDRWFGTFDPICVLCKVVHESRDHLFLECAYSKTDDFFIKASFQMALYHIWHERNKHIYQQVERHQYTVSTFNANAFIQLMLVDGCFVLQFIHNLVNKHKVEHMKSNIAAFGERKEKKIYLYIYFFSFLVVVCELGLIWSLEKLSYKHYYCPKLKNKEKEKVGSVANVAKSGDDDFERFDHQERREEEGVSSLSKVDSRGLCKKRGRNEKFQHLTLFNYLNMFYVPFDVYICAKVCKIVSRNWVVASGMKNYSDAFVFKVLLLKPIYGRLKFPDYYSFGKCYYSFGNLHYSYGDLFNTNLKQVSISFNDRYDFCFLPNFDRCLLQVWREGTHD</sequence>
<keyword evidence="1" id="KW-1133">Transmembrane helix</keyword>
<dbReference type="AlphaFoldDB" id="A0AAV8T1E6"/>
<keyword evidence="1" id="KW-0472">Membrane</keyword>
<dbReference type="PANTHER" id="PTHR33116">
    <property type="entry name" value="REVERSE TRANSCRIPTASE ZINC-BINDING DOMAIN-CONTAINING PROTEIN-RELATED-RELATED"/>
    <property type="match status" value="1"/>
</dbReference>
<keyword evidence="4" id="KW-1185">Reference proteome</keyword>
<dbReference type="EMBL" id="JAIWQS010000007">
    <property type="protein sequence ID" value="KAJ8760098.1"/>
    <property type="molecule type" value="Genomic_DNA"/>
</dbReference>
<keyword evidence="1" id="KW-0812">Transmembrane</keyword>
<dbReference type="InterPro" id="IPR026960">
    <property type="entry name" value="RVT-Znf"/>
</dbReference>
<reference evidence="3 4" key="1">
    <citation type="submission" date="2021-09" db="EMBL/GenBank/DDBJ databases">
        <title>Genomic insights and catalytic innovation underlie evolution of tropane alkaloids biosynthesis.</title>
        <authorList>
            <person name="Wang Y.-J."/>
            <person name="Tian T."/>
            <person name="Huang J.-P."/>
            <person name="Huang S.-X."/>
        </authorList>
    </citation>
    <scope>NUCLEOTIDE SEQUENCE [LARGE SCALE GENOMIC DNA]</scope>
    <source>
        <strain evidence="3">KIB-2018</strain>
        <tissue evidence="3">Leaf</tissue>
    </source>
</reference>
<evidence type="ECO:0000313" key="3">
    <source>
        <dbReference type="EMBL" id="KAJ8760098.1"/>
    </source>
</evidence>
<comment type="caution">
    <text evidence="3">The sequence shown here is derived from an EMBL/GenBank/DDBJ whole genome shotgun (WGS) entry which is preliminary data.</text>
</comment>
<proteinExistence type="predicted"/>
<gene>
    <name evidence="3" type="ORF">K2173_010954</name>
</gene>
<protein>
    <recommendedName>
        <fullName evidence="2">Reverse transcriptase zinc-binding domain-containing protein</fullName>
    </recommendedName>
</protein>
<organism evidence="3 4">
    <name type="scientific">Erythroxylum novogranatense</name>
    <dbReference type="NCBI Taxonomy" id="1862640"/>
    <lineage>
        <taxon>Eukaryota</taxon>
        <taxon>Viridiplantae</taxon>
        <taxon>Streptophyta</taxon>
        <taxon>Embryophyta</taxon>
        <taxon>Tracheophyta</taxon>
        <taxon>Spermatophyta</taxon>
        <taxon>Magnoliopsida</taxon>
        <taxon>eudicotyledons</taxon>
        <taxon>Gunneridae</taxon>
        <taxon>Pentapetalae</taxon>
        <taxon>rosids</taxon>
        <taxon>fabids</taxon>
        <taxon>Malpighiales</taxon>
        <taxon>Erythroxylaceae</taxon>
        <taxon>Erythroxylum</taxon>
    </lineage>
</organism>
<feature type="transmembrane region" description="Helical" evidence="1">
    <location>
        <begin position="446"/>
        <end position="468"/>
    </location>
</feature>
<evidence type="ECO:0000259" key="2">
    <source>
        <dbReference type="Pfam" id="PF13966"/>
    </source>
</evidence>
<dbReference type="PANTHER" id="PTHR33116:SF78">
    <property type="entry name" value="OS12G0587133 PROTEIN"/>
    <property type="match status" value="1"/>
</dbReference>
<evidence type="ECO:0000313" key="4">
    <source>
        <dbReference type="Proteomes" id="UP001159364"/>
    </source>
</evidence>